<sequence length="170" mass="19082">MKTILYFISICIICVVFAQENIGEYDGVNLSDSIPFFLINATDEAKSEYKNIITNKSLSVNSIKQKIDELITNQSDEVKQVYEEAKAKAAVIETELRANLTGTMDSLTENSKPYFQELLNVIENQDIPLSQIPQKLSEIAAKITDESVKNEIGQFFPINMVNQQPPSDNV</sequence>
<gene>
    <name evidence="2 4 5" type="ORF">SRAE_2000376900</name>
</gene>
<dbReference type="WBParaSite" id="SRAE_2000376900.1">
    <property type="protein sequence ID" value="SRAE_2000376900.1"/>
    <property type="gene ID" value="WBGene00263994"/>
</dbReference>
<dbReference type="CTD" id="36381487"/>
<accession>A0A090LH60</accession>
<dbReference type="PANTHER" id="PTHR21593">
    <property type="entry name" value="PRION-LIKE- Q/N-RICH -DOMAIN-BEARING PROTEIN PROTEIN"/>
    <property type="match status" value="1"/>
</dbReference>
<dbReference type="WormBase" id="SRAE_2000376900">
    <property type="protein sequence ID" value="SRP00882"/>
    <property type="gene ID" value="WBGene00263994"/>
</dbReference>
<evidence type="ECO:0000313" key="3">
    <source>
        <dbReference type="Proteomes" id="UP000035682"/>
    </source>
</evidence>
<proteinExistence type="predicted"/>
<feature type="chain" id="PRO_5015030756" evidence="1">
    <location>
        <begin position="19"/>
        <end position="170"/>
    </location>
</feature>
<reference evidence="4" key="2">
    <citation type="submission" date="2020-12" db="UniProtKB">
        <authorList>
            <consortium name="WormBaseParasite"/>
        </authorList>
    </citation>
    <scope>IDENTIFICATION</scope>
</reference>
<feature type="signal peptide" evidence="1">
    <location>
        <begin position="1"/>
        <end position="18"/>
    </location>
</feature>
<keyword evidence="1" id="KW-0732">Signal</keyword>
<organism evidence="2">
    <name type="scientific">Strongyloides ratti</name>
    <name type="common">Parasitic roundworm</name>
    <dbReference type="NCBI Taxonomy" id="34506"/>
    <lineage>
        <taxon>Eukaryota</taxon>
        <taxon>Metazoa</taxon>
        <taxon>Ecdysozoa</taxon>
        <taxon>Nematoda</taxon>
        <taxon>Chromadorea</taxon>
        <taxon>Rhabditida</taxon>
        <taxon>Tylenchina</taxon>
        <taxon>Panagrolaimomorpha</taxon>
        <taxon>Strongyloidoidea</taxon>
        <taxon>Strongyloididae</taxon>
        <taxon>Strongyloides</taxon>
    </lineage>
</organism>
<evidence type="ECO:0000313" key="4">
    <source>
        <dbReference type="WBParaSite" id="SRAE_2000376900.1"/>
    </source>
</evidence>
<evidence type="ECO:0000256" key="1">
    <source>
        <dbReference type="SAM" id="SignalP"/>
    </source>
</evidence>
<dbReference type="PANTHER" id="PTHR21593:SF36">
    <property type="entry name" value="DUF148 DOMAIN-CONTAINING PROTEIN-RELATED"/>
    <property type="match status" value="1"/>
</dbReference>
<dbReference type="EMBL" id="LN609529">
    <property type="protein sequence ID" value="CEF69117.1"/>
    <property type="molecule type" value="Genomic_DNA"/>
</dbReference>
<dbReference type="InterPro" id="IPR052823">
    <property type="entry name" value="SXP/RAL-2_related"/>
</dbReference>
<name>A0A090LH60_STRRB</name>
<dbReference type="GeneID" id="36381487"/>
<dbReference type="STRING" id="34506.A0A090LH60"/>
<dbReference type="OMA" id="WNVISPA"/>
<dbReference type="OrthoDB" id="5867022at2759"/>
<dbReference type="RefSeq" id="XP_024508317.1">
    <property type="nucleotide sequence ID" value="XM_024655001.1"/>
</dbReference>
<dbReference type="Proteomes" id="UP000035682">
    <property type="component" value="Unplaced"/>
</dbReference>
<reference evidence="2 3" key="1">
    <citation type="submission" date="2014-09" db="EMBL/GenBank/DDBJ databases">
        <authorList>
            <person name="Martin A.A."/>
        </authorList>
    </citation>
    <scope>NUCLEOTIDE SEQUENCE</scope>
    <source>
        <strain evidence="3">ED321</strain>
        <strain evidence="2">ED321 Heterogonic</strain>
    </source>
</reference>
<keyword evidence="3" id="KW-1185">Reference proteome</keyword>
<evidence type="ECO:0000313" key="2">
    <source>
        <dbReference type="EMBL" id="CEF69117.1"/>
    </source>
</evidence>
<protein>
    <submittedName>
        <fullName evidence="4">DUF148 domain-containing protein</fullName>
    </submittedName>
</protein>
<evidence type="ECO:0000313" key="5">
    <source>
        <dbReference type="WormBase" id="SRAE_2000376900"/>
    </source>
</evidence>
<dbReference type="AlphaFoldDB" id="A0A090LH60"/>